<dbReference type="AlphaFoldDB" id="A0A564YW02"/>
<evidence type="ECO:0000256" key="1">
    <source>
        <dbReference type="SAM" id="MobiDB-lite"/>
    </source>
</evidence>
<dbReference type="EMBL" id="CABIJS010000432">
    <property type="protein sequence ID" value="VUZ51179.1"/>
    <property type="molecule type" value="Genomic_DNA"/>
</dbReference>
<evidence type="ECO:0000313" key="2">
    <source>
        <dbReference type="EMBL" id="VUZ51179.1"/>
    </source>
</evidence>
<name>A0A564YW02_HYMDI</name>
<proteinExistence type="predicted"/>
<keyword evidence="3" id="KW-1185">Reference proteome</keyword>
<feature type="region of interest" description="Disordered" evidence="1">
    <location>
        <begin position="1"/>
        <end position="44"/>
    </location>
</feature>
<protein>
    <submittedName>
        <fullName evidence="2">Uncharacterized protein</fullName>
    </submittedName>
</protein>
<reference evidence="2 3" key="1">
    <citation type="submission" date="2019-07" db="EMBL/GenBank/DDBJ databases">
        <authorList>
            <person name="Jastrzebski P J."/>
            <person name="Paukszto L."/>
            <person name="Jastrzebski P J."/>
        </authorList>
    </citation>
    <scope>NUCLEOTIDE SEQUENCE [LARGE SCALE GENOMIC DNA]</scope>
    <source>
        <strain evidence="2 3">WMS-il1</strain>
    </source>
</reference>
<accession>A0A564YW02</accession>
<organism evidence="2 3">
    <name type="scientific">Hymenolepis diminuta</name>
    <name type="common">Rat tapeworm</name>
    <dbReference type="NCBI Taxonomy" id="6216"/>
    <lineage>
        <taxon>Eukaryota</taxon>
        <taxon>Metazoa</taxon>
        <taxon>Spiralia</taxon>
        <taxon>Lophotrochozoa</taxon>
        <taxon>Platyhelminthes</taxon>
        <taxon>Cestoda</taxon>
        <taxon>Eucestoda</taxon>
        <taxon>Cyclophyllidea</taxon>
        <taxon>Hymenolepididae</taxon>
        <taxon>Hymenolepis</taxon>
    </lineage>
</organism>
<feature type="compositionally biased region" description="Polar residues" evidence="1">
    <location>
        <begin position="8"/>
        <end position="32"/>
    </location>
</feature>
<sequence length="83" mass="9544">MIHPPQQSPQKRNLMQSNSDQLSQNSPKNFPSSLVIPTLNKGRSRTGHICKHLSCMRDGPGERELGRNLKWLVLRPETQYHNQ</sequence>
<evidence type="ECO:0000313" key="3">
    <source>
        <dbReference type="Proteomes" id="UP000321570"/>
    </source>
</evidence>
<dbReference type="Proteomes" id="UP000321570">
    <property type="component" value="Unassembled WGS sequence"/>
</dbReference>
<gene>
    <name evidence="2" type="ORF">WMSIL1_LOCUS9992</name>
</gene>